<dbReference type="EnsemblPlants" id="TuG1812G0100001965.01.T02">
    <property type="protein sequence ID" value="TuG1812G0100001965.01.T02"/>
    <property type="gene ID" value="TuG1812G0100001965.01"/>
</dbReference>
<reference evidence="3" key="1">
    <citation type="journal article" date="2013" name="Nature">
        <title>Draft genome of the wheat A-genome progenitor Triticum urartu.</title>
        <authorList>
            <person name="Ling H.Q."/>
            <person name="Zhao S."/>
            <person name="Liu D."/>
            <person name="Wang J."/>
            <person name="Sun H."/>
            <person name="Zhang C."/>
            <person name="Fan H."/>
            <person name="Li D."/>
            <person name="Dong L."/>
            <person name="Tao Y."/>
            <person name="Gao C."/>
            <person name="Wu H."/>
            <person name="Li Y."/>
            <person name="Cui Y."/>
            <person name="Guo X."/>
            <person name="Zheng S."/>
            <person name="Wang B."/>
            <person name="Yu K."/>
            <person name="Liang Q."/>
            <person name="Yang W."/>
            <person name="Lou X."/>
            <person name="Chen J."/>
            <person name="Feng M."/>
            <person name="Jian J."/>
            <person name="Zhang X."/>
            <person name="Luo G."/>
            <person name="Jiang Y."/>
            <person name="Liu J."/>
            <person name="Wang Z."/>
            <person name="Sha Y."/>
            <person name="Zhang B."/>
            <person name="Wu H."/>
            <person name="Tang D."/>
            <person name="Shen Q."/>
            <person name="Xue P."/>
            <person name="Zou S."/>
            <person name="Wang X."/>
            <person name="Liu X."/>
            <person name="Wang F."/>
            <person name="Yang Y."/>
            <person name="An X."/>
            <person name="Dong Z."/>
            <person name="Zhang K."/>
            <person name="Zhang X."/>
            <person name="Luo M.C."/>
            <person name="Dvorak J."/>
            <person name="Tong Y."/>
            <person name="Wang J."/>
            <person name="Yang H."/>
            <person name="Li Z."/>
            <person name="Wang D."/>
            <person name="Zhang A."/>
            <person name="Wang J."/>
        </authorList>
    </citation>
    <scope>NUCLEOTIDE SEQUENCE</scope>
    <source>
        <strain evidence="3">cv. G1812</strain>
    </source>
</reference>
<dbReference type="KEGG" id="tua:125508339"/>
<dbReference type="RefSeq" id="XP_048528993.1">
    <property type="nucleotide sequence ID" value="XM_048673036.1"/>
</dbReference>
<gene>
    <name evidence="2" type="primary">LOC125508339</name>
</gene>
<name>A0A8R7JYV9_TRIUA</name>
<accession>A0A8R7JYV9</accession>
<evidence type="ECO:0000313" key="2">
    <source>
        <dbReference type="EnsemblPlants" id="TuG1812G0100001965.01.T02"/>
    </source>
</evidence>
<reference evidence="2" key="3">
    <citation type="submission" date="2022-06" db="UniProtKB">
        <authorList>
            <consortium name="EnsemblPlants"/>
        </authorList>
    </citation>
    <scope>IDENTIFICATION</scope>
</reference>
<dbReference type="AlphaFoldDB" id="A0A8R7JYV9"/>
<dbReference type="Gramene" id="TuG1812G0100001965.01.T01">
    <property type="protein sequence ID" value="TuG1812G0100001965.01.T01"/>
    <property type="gene ID" value="TuG1812G0100001965.01"/>
</dbReference>
<protein>
    <submittedName>
        <fullName evidence="2">Uncharacterized protein</fullName>
    </submittedName>
</protein>
<feature type="region of interest" description="Disordered" evidence="1">
    <location>
        <begin position="51"/>
        <end position="89"/>
    </location>
</feature>
<dbReference type="Proteomes" id="UP000015106">
    <property type="component" value="Chromosome 1"/>
</dbReference>
<feature type="compositionally biased region" description="Pro residues" evidence="1">
    <location>
        <begin position="67"/>
        <end position="79"/>
    </location>
</feature>
<organism evidence="2 3">
    <name type="scientific">Triticum urartu</name>
    <name type="common">Red wild einkorn</name>
    <name type="synonym">Crithodium urartu</name>
    <dbReference type="NCBI Taxonomy" id="4572"/>
    <lineage>
        <taxon>Eukaryota</taxon>
        <taxon>Viridiplantae</taxon>
        <taxon>Streptophyta</taxon>
        <taxon>Embryophyta</taxon>
        <taxon>Tracheophyta</taxon>
        <taxon>Spermatophyta</taxon>
        <taxon>Magnoliopsida</taxon>
        <taxon>Liliopsida</taxon>
        <taxon>Poales</taxon>
        <taxon>Poaceae</taxon>
        <taxon>BOP clade</taxon>
        <taxon>Pooideae</taxon>
        <taxon>Triticodae</taxon>
        <taxon>Triticeae</taxon>
        <taxon>Triticinae</taxon>
        <taxon>Triticum</taxon>
    </lineage>
</organism>
<evidence type="ECO:0000256" key="1">
    <source>
        <dbReference type="SAM" id="MobiDB-lite"/>
    </source>
</evidence>
<reference evidence="2" key="2">
    <citation type="submission" date="2018-03" db="EMBL/GenBank/DDBJ databases">
        <title>The Triticum urartu genome reveals the dynamic nature of wheat genome evolution.</title>
        <authorList>
            <person name="Ling H."/>
            <person name="Ma B."/>
            <person name="Shi X."/>
            <person name="Liu H."/>
            <person name="Dong L."/>
            <person name="Sun H."/>
            <person name="Cao Y."/>
            <person name="Gao Q."/>
            <person name="Zheng S."/>
            <person name="Li Y."/>
            <person name="Yu Y."/>
            <person name="Du H."/>
            <person name="Qi M."/>
            <person name="Li Y."/>
            <person name="Yu H."/>
            <person name="Cui Y."/>
            <person name="Wang N."/>
            <person name="Chen C."/>
            <person name="Wu H."/>
            <person name="Zhao Y."/>
            <person name="Zhang J."/>
            <person name="Li Y."/>
            <person name="Zhou W."/>
            <person name="Zhang B."/>
            <person name="Hu W."/>
            <person name="Eijk M."/>
            <person name="Tang J."/>
            <person name="Witsenboer H."/>
            <person name="Zhao S."/>
            <person name="Li Z."/>
            <person name="Zhang A."/>
            <person name="Wang D."/>
            <person name="Liang C."/>
        </authorList>
    </citation>
    <scope>NUCLEOTIDE SEQUENCE [LARGE SCALE GENOMIC DNA]</scope>
    <source>
        <strain evidence="2">cv. G1812</strain>
    </source>
</reference>
<feature type="compositionally biased region" description="Low complexity" evidence="1">
    <location>
        <begin position="51"/>
        <end position="66"/>
    </location>
</feature>
<dbReference type="KEGG" id="tua:125508352"/>
<dbReference type="Gramene" id="TuG1812G0100001965.01.T02">
    <property type="protein sequence ID" value="TuG1812G0100001965.01.T02"/>
    <property type="gene ID" value="TuG1812G0100001965.01"/>
</dbReference>
<evidence type="ECO:0000313" key="3">
    <source>
        <dbReference type="Proteomes" id="UP000015106"/>
    </source>
</evidence>
<dbReference type="EnsemblPlants" id="TuG1812G0100001965.01.T01">
    <property type="protein sequence ID" value="TuG1812G0100001965.01.T01"/>
    <property type="gene ID" value="TuG1812G0100001965.01"/>
</dbReference>
<dbReference type="GeneID" id="125508339"/>
<sequence length="220" mass="23796">MTTSPIQRPDRRLLSIPTRRRRQWIRCVAACPRSPRAAAGPGNLSRASITAAAHPPHARPTTGAAPRAPPRIQLPPPTCTPRTAPQIPPPPDCLVPPANSVVLLPSSAALLHMTRRPPAPAPLIPEATAQEHCAIGNVCSTTHHAPQLWPLHLLAWHPSRVNFSGASDRPSRRLILEPVNHCFRINSTPSSDRDRGASTMASQKMEMVQACVSEDSANFM</sequence>
<keyword evidence="3" id="KW-1185">Reference proteome</keyword>
<proteinExistence type="predicted"/>